<accession>A0A2M7FZL0</accession>
<evidence type="ECO:0000256" key="1">
    <source>
        <dbReference type="ARBA" id="ARBA00004196"/>
    </source>
</evidence>
<sequence>MKRGAALILCLLCACQAQTTREWQTLTVQSGALDLSLHESGEVVSQSETSLRIPFDGKMTQLLPEGTVVKKNQVIARMDTSSQQTELDNARFSWDEARFDQDLAALNRQIRIEQTQNTQEQARFKARLEELKLLKLKTERDPVALTRVREGLKALAQRQEILSLEARERKRLFELGYLSREERDQAQLQLEESQKEQKRLEAELLVLQQGPRPQEIQKQKVQLEKARAAIKLADREGKVQVRVAEVMKRSAESRIKTYHNRMNYYQDLIRRGQLTAPLPGTLVYGKMRVGQDMIPVKAGDSVKEGIEAVRLVDLQQPLIRLTLNEIDAPQVQLGQKVKVSLDAWPELVLKGEVTRLLPIARQTLSNDALEIQGITCEIRLEKPDPHLRPGMTAQVDIQIQAMKGVLTVPTQALQQSKSESFVWVLEAGKAQKRKIKTGKSDALNTLVREGLKAGDTVILNPPPSGRGDSDA</sequence>
<dbReference type="InterPro" id="IPR050465">
    <property type="entry name" value="UPF0194_transport"/>
</dbReference>
<organism evidence="8 9">
    <name type="scientific">bacterium (Candidatus Blackallbacteria) CG17_big_fil_post_rev_8_21_14_2_50_48_46</name>
    <dbReference type="NCBI Taxonomy" id="2014261"/>
    <lineage>
        <taxon>Bacteria</taxon>
        <taxon>Candidatus Blackallbacteria</taxon>
    </lineage>
</organism>
<dbReference type="InterPro" id="IPR006143">
    <property type="entry name" value="RND_pump_MFP"/>
</dbReference>
<evidence type="ECO:0000259" key="6">
    <source>
        <dbReference type="Pfam" id="PF25954"/>
    </source>
</evidence>
<feature type="signal peptide" evidence="5">
    <location>
        <begin position="1"/>
        <end position="19"/>
    </location>
</feature>
<feature type="chain" id="PRO_5014824714" description="RND efflux pump membrane fusion protein barrel-sandwich domain-containing protein" evidence="5">
    <location>
        <begin position="20"/>
        <end position="471"/>
    </location>
</feature>
<dbReference type="GO" id="GO:0022857">
    <property type="term" value="F:transmembrane transporter activity"/>
    <property type="evidence" value="ECO:0007669"/>
    <property type="project" value="InterPro"/>
</dbReference>
<feature type="domain" description="YknX-like C-terminal permuted SH3-like" evidence="7">
    <location>
        <begin position="405"/>
        <end position="461"/>
    </location>
</feature>
<dbReference type="Proteomes" id="UP000231019">
    <property type="component" value="Unassembled WGS sequence"/>
</dbReference>
<comment type="subcellular location">
    <subcellularLocation>
        <location evidence="1">Cell envelope</location>
    </subcellularLocation>
</comment>
<evidence type="ECO:0000256" key="4">
    <source>
        <dbReference type="SAM" id="Coils"/>
    </source>
</evidence>
<dbReference type="Pfam" id="PF25989">
    <property type="entry name" value="YknX_C"/>
    <property type="match status" value="1"/>
</dbReference>
<dbReference type="NCBIfam" id="TIGR01730">
    <property type="entry name" value="RND_mfp"/>
    <property type="match status" value="1"/>
</dbReference>
<evidence type="ECO:0000256" key="2">
    <source>
        <dbReference type="ARBA" id="ARBA00009477"/>
    </source>
</evidence>
<comment type="caution">
    <text evidence="8">The sequence shown here is derived from an EMBL/GenBank/DDBJ whole genome shotgun (WGS) entry which is preliminary data.</text>
</comment>
<evidence type="ECO:0000256" key="5">
    <source>
        <dbReference type="SAM" id="SignalP"/>
    </source>
</evidence>
<evidence type="ECO:0008006" key="10">
    <source>
        <dbReference type="Google" id="ProtNLM"/>
    </source>
</evidence>
<proteinExistence type="inferred from homology"/>
<evidence type="ECO:0000313" key="8">
    <source>
        <dbReference type="EMBL" id="PIW14718.1"/>
    </source>
</evidence>
<feature type="domain" description="CusB-like beta-barrel" evidence="6">
    <location>
        <begin position="323"/>
        <end position="398"/>
    </location>
</feature>
<dbReference type="InterPro" id="IPR058792">
    <property type="entry name" value="Beta-barrel_RND_2"/>
</dbReference>
<dbReference type="AlphaFoldDB" id="A0A2M7FZL0"/>
<gene>
    <name evidence="8" type="ORF">COW36_20135</name>
</gene>
<name>A0A2M7FZL0_9BACT</name>
<dbReference type="GO" id="GO:0016020">
    <property type="term" value="C:membrane"/>
    <property type="evidence" value="ECO:0007669"/>
    <property type="project" value="InterPro"/>
</dbReference>
<dbReference type="InterPro" id="IPR058637">
    <property type="entry name" value="YknX-like_C"/>
</dbReference>
<protein>
    <recommendedName>
        <fullName evidence="10">RND efflux pump membrane fusion protein barrel-sandwich domain-containing protein</fullName>
    </recommendedName>
</protein>
<dbReference type="Pfam" id="PF25954">
    <property type="entry name" value="Beta-barrel_RND_2"/>
    <property type="match status" value="1"/>
</dbReference>
<feature type="coiled-coil region" evidence="4">
    <location>
        <begin position="178"/>
        <end position="236"/>
    </location>
</feature>
<dbReference type="PROSITE" id="PS51257">
    <property type="entry name" value="PROKAR_LIPOPROTEIN"/>
    <property type="match status" value="1"/>
</dbReference>
<evidence type="ECO:0000256" key="3">
    <source>
        <dbReference type="ARBA" id="ARBA00023054"/>
    </source>
</evidence>
<dbReference type="Gene3D" id="2.40.30.170">
    <property type="match status" value="1"/>
</dbReference>
<evidence type="ECO:0000259" key="7">
    <source>
        <dbReference type="Pfam" id="PF25989"/>
    </source>
</evidence>
<evidence type="ECO:0000313" key="9">
    <source>
        <dbReference type="Proteomes" id="UP000231019"/>
    </source>
</evidence>
<dbReference type="PANTHER" id="PTHR32347">
    <property type="entry name" value="EFFLUX SYSTEM COMPONENT YKNX-RELATED"/>
    <property type="match status" value="1"/>
</dbReference>
<comment type="similarity">
    <text evidence="2">Belongs to the membrane fusion protein (MFP) (TC 8.A.1) family.</text>
</comment>
<keyword evidence="5" id="KW-0732">Signal</keyword>
<keyword evidence="3 4" id="KW-0175">Coiled coil</keyword>
<dbReference type="EMBL" id="PFFQ01000056">
    <property type="protein sequence ID" value="PIW14718.1"/>
    <property type="molecule type" value="Genomic_DNA"/>
</dbReference>
<reference evidence="8 9" key="1">
    <citation type="submission" date="2017-09" db="EMBL/GenBank/DDBJ databases">
        <title>Depth-based differentiation of microbial function through sediment-hosted aquifers and enrichment of novel symbionts in the deep terrestrial subsurface.</title>
        <authorList>
            <person name="Probst A.J."/>
            <person name="Ladd B."/>
            <person name="Jarett J.K."/>
            <person name="Geller-Mcgrath D.E."/>
            <person name="Sieber C.M."/>
            <person name="Emerson J.B."/>
            <person name="Anantharaman K."/>
            <person name="Thomas B.C."/>
            <person name="Malmstrom R."/>
            <person name="Stieglmeier M."/>
            <person name="Klingl A."/>
            <person name="Woyke T."/>
            <person name="Ryan C.M."/>
            <person name="Banfield J.F."/>
        </authorList>
    </citation>
    <scope>NUCLEOTIDE SEQUENCE [LARGE SCALE GENOMIC DNA]</scope>
    <source>
        <strain evidence="8">CG17_big_fil_post_rev_8_21_14_2_50_48_46</strain>
    </source>
</reference>
<dbReference type="GO" id="GO:0030313">
    <property type="term" value="C:cell envelope"/>
    <property type="evidence" value="ECO:0007669"/>
    <property type="project" value="UniProtKB-SubCell"/>
</dbReference>
<dbReference type="Gene3D" id="2.40.420.20">
    <property type="match status" value="1"/>
</dbReference>